<evidence type="ECO:0000313" key="2">
    <source>
        <dbReference type="Proteomes" id="UP000727407"/>
    </source>
</evidence>
<organism evidence="1 2">
    <name type="scientific">Clarias magur</name>
    <name type="common">Asian catfish</name>
    <name type="synonym">Macropteronotus magur</name>
    <dbReference type="NCBI Taxonomy" id="1594786"/>
    <lineage>
        <taxon>Eukaryota</taxon>
        <taxon>Metazoa</taxon>
        <taxon>Chordata</taxon>
        <taxon>Craniata</taxon>
        <taxon>Vertebrata</taxon>
        <taxon>Euteleostomi</taxon>
        <taxon>Actinopterygii</taxon>
        <taxon>Neopterygii</taxon>
        <taxon>Teleostei</taxon>
        <taxon>Ostariophysi</taxon>
        <taxon>Siluriformes</taxon>
        <taxon>Clariidae</taxon>
        <taxon>Clarias</taxon>
    </lineage>
</organism>
<protein>
    <submittedName>
        <fullName evidence="1">Cadherin-13 isoform X1</fullName>
    </submittedName>
</protein>
<comment type="caution">
    <text evidence="1">The sequence shown here is derived from an EMBL/GenBank/DDBJ whole genome shotgun (WGS) entry which is preliminary data.</text>
</comment>
<proteinExistence type="predicted"/>
<evidence type="ECO:0000313" key="1">
    <source>
        <dbReference type="EMBL" id="KAF5904723.1"/>
    </source>
</evidence>
<dbReference type="EMBL" id="QNUK01000053">
    <property type="protein sequence ID" value="KAF5904723.1"/>
    <property type="molecule type" value="Genomic_DNA"/>
</dbReference>
<dbReference type="Proteomes" id="UP000727407">
    <property type="component" value="Unassembled WGS sequence"/>
</dbReference>
<feature type="non-terminal residue" evidence="1">
    <location>
        <position position="167"/>
    </location>
</feature>
<keyword evidence="2" id="KW-1185">Reference proteome</keyword>
<accession>A0A8J4UAY7</accession>
<sequence length="167" mass="18804">MGVRTGGMEIERSPEPQRRMLSVMEAMCCLRFSECAQESLRRGTEFSFSGSQRRLTFTPDSVKELSAFINEVSPLMALLAKTPTWAFNVSDFVHLLDKKSSTSQRILIDLIILLAKQHALLQYHHYKIVCAAAQEEAEEAACSPGFQVKKYHVEYNGGFLKGQSLLQ</sequence>
<gene>
    <name evidence="1" type="primary">cdh13</name>
    <name evidence="1" type="ORF">DAT39_005544</name>
</gene>
<reference evidence="1" key="1">
    <citation type="submission" date="2020-07" db="EMBL/GenBank/DDBJ databases">
        <title>Clarias magur genome sequencing, assembly and annotation.</title>
        <authorList>
            <person name="Kushwaha B."/>
            <person name="Kumar R."/>
            <person name="Das P."/>
            <person name="Joshi C.G."/>
            <person name="Kumar D."/>
            <person name="Nagpure N.S."/>
            <person name="Pandey M."/>
            <person name="Agarwal S."/>
            <person name="Srivastava S."/>
            <person name="Singh M."/>
            <person name="Sahoo L."/>
            <person name="Jayasankar P."/>
            <person name="Meher P.K."/>
            <person name="Koringa P.G."/>
            <person name="Iquebal M.A."/>
            <person name="Das S.P."/>
            <person name="Bit A."/>
            <person name="Patnaik S."/>
            <person name="Patel N."/>
            <person name="Shah T.M."/>
            <person name="Hinsu A."/>
            <person name="Jena J.K."/>
        </authorList>
    </citation>
    <scope>NUCLEOTIDE SEQUENCE</scope>
    <source>
        <strain evidence="1">CIFAMagur01</strain>
        <tissue evidence="1">Testis</tissue>
    </source>
</reference>
<name>A0A8J4UAY7_CLAMG</name>
<dbReference type="AlphaFoldDB" id="A0A8J4UAY7"/>